<evidence type="ECO:0000313" key="2">
    <source>
        <dbReference type="Proteomes" id="UP000682733"/>
    </source>
</evidence>
<dbReference type="Proteomes" id="UP000682733">
    <property type="component" value="Unassembled WGS sequence"/>
</dbReference>
<dbReference type="EMBL" id="CAJOBA010085292">
    <property type="protein sequence ID" value="CAF4460658.1"/>
    <property type="molecule type" value="Genomic_DNA"/>
</dbReference>
<protein>
    <submittedName>
        <fullName evidence="1">Uncharacterized protein</fullName>
    </submittedName>
</protein>
<evidence type="ECO:0000313" key="1">
    <source>
        <dbReference type="EMBL" id="CAF4460658.1"/>
    </source>
</evidence>
<accession>A0A8S2WV55</accession>
<comment type="caution">
    <text evidence="1">The sequence shown here is derived from an EMBL/GenBank/DDBJ whole genome shotgun (WGS) entry which is preliminary data.</text>
</comment>
<reference evidence="1" key="1">
    <citation type="submission" date="2021-02" db="EMBL/GenBank/DDBJ databases">
        <authorList>
            <person name="Nowell W R."/>
        </authorList>
    </citation>
    <scope>NUCLEOTIDE SEQUENCE</scope>
</reference>
<sequence>AEIDGETLFIMTTPAVISLIFPKFSQQALFFHHRDLFLILYQYSQRHRRMAQALVFLPMIYWII</sequence>
<dbReference type="AlphaFoldDB" id="A0A8S2WV55"/>
<name>A0A8S2WV55_9BILA</name>
<organism evidence="1 2">
    <name type="scientific">Didymodactylos carnosus</name>
    <dbReference type="NCBI Taxonomy" id="1234261"/>
    <lineage>
        <taxon>Eukaryota</taxon>
        <taxon>Metazoa</taxon>
        <taxon>Spiralia</taxon>
        <taxon>Gnathifera</taxon>
        <taxon>Rotifera</taxon>
        <taxon>Eurotatoria</taxon>
        <taxon>Bdelloidea</taxon>
        <taxon>Philodinida</taxon>
        <taxon>Philodinidae</taxon>
        <taxon>Didymodactylos</taxon>
    </lineage>
</organism>
<feature type="non-terminal residue" evidence="1">
    <location>
        <position position="1"/>
    </location>
</feature>
<gene>
    <name evidence="1" type="ORF">TMI583_LOCUS46236</name>
</gene>
<proteinExistence type="predicted"/>